<protein>
    <submittedName>
        <fullName evidence="5">UMP-CMP kinase</fullName>
    </submittedName>
</protein>
<dbReference type="Proteomes" id="UP001195914">
    <property type="component" value="Unassembled WGS sequence"/>
</dbReference>
<keyword evidence="2" id="KW-0547">Nucleotide-binding</keyword>
<dbReference type="Gene3D" id="3.40.50.300">
    <property type="entry name" value="P-loop containing nucleotide triphosphate hydrolases"/>
    <property type="match status" value="1"/>
</dbReference>
<dbReference type="PRINTS" id="PR00094">
    <property type="entry name" value="ADENYLTKNASE"/>
</dbReference>
<evidence type="ECO:0000313" key="6">
    <source>
        <dbReference type="Proteomes" id="UP001195914"/>
    </source>
</evidence>
<dbReference type="HAMAP" id="MF_00235">
    <property type="entry name" value="Adenylate_kinase_Adk"/>
    <property type="match status" value="1"/>
</dbReference>
<accession>A0AAD9GFB0</accession>
<keyword evidence="6" id="KW-1185">Reference proteome</keyword>
<name>A0AAD9GFB0_BABDI</name>
<reference evidence="5" key="2">
    <citation type="submission" date="2021-05" db="EMBL/GenBank/DDBJ databases">
        <authorList>
            <person name="Pain A."/>
        </authorList>
    </citation>
    <scope>NUCLEOTIDE SEQUENCE</scope>
    <source>
        <strain evidence="5">1802A</strain>
    </source>
</reference>
<evidence type="ECO:0000256" key="3">
    <source>
        <dbReference type="ARBA" id="ARBA00022777"/>
    </source>
</evidence>
<reference evidence="5" key="1">
    <citation type="journal article" date="2014" name="Nucleic Acids Res.">
        <title>The evolutionary dynamics of variant antigen genes in Babesia reveal a history of genomic innovation underlying host-parasite interaction.</title>
        <authorList>
            <person name="Jackson A.P."/>
            <person name="Otto T.D."/>
            <person name="Darby A."/>
            <person name="Ramaprasad A."/>
            <person name="Xia D."/>
            <person name="Echaide I.E."/>
            <person name="Farber M."/>
            <person name="Gahlot S."/>
            <person name="Gamble J."/>
            <person name="Gupta D."/>
            <person name="Gupta Y."/>
            <person name="Jackson L."/>
            <person name="Malandrin L."/>
            <person name="Malas T.B."/>
            <person name="Moussa E."/>
            <person name="Nair M."/>
            <person name="Reid A.J."/>
            <person name="Sanders M."/>
            <person name="Sharma J."/>
            <person name="Tracey A."/>
            <person name="Quail M.A."/>
            <person name="Weir W."/>
            <person name="Wastling J.M."/>
            <person name="Hall N."/>
            <person name="Willadsen P."/>
            <person name="Lingelbach K."/>
            <person name="Shiels B."/>
            <person name="Tait A."/>
            <person name="Berriman M."/>
            <person name="Allred D.R."/>
            <person name="Pain A."/>
        </authorList>
    </citation>
    <scope>NUCLEOTIDE SEQUENCE</scope>
    <source>
        <strain evidence="5">1802A</strain>
    </source>
</reference>
<dbReference type="CDD" id="cd01428">
    <property type="entry name" value="ADK"/>
    <property type="match status" value="1"/>
</dbReference>
<organism evidence="5 6">
    <name type="scientific">Babesia divergens</name>
    <dbReference type="NCBI Taxonomy" id="32595"/>
    <lineage>
        <taxon>Eukaryota</taxon>
        <taxon>Sar</taxon>
        <taxon>Alveolata</taxon>
        <taxon>Apicomplexa</taxon>
        <taxon>Aconoidasida</taxon>
        <taxon>Piroplasmida</taxon>
        <taxon>Babesiidae</taxon>
        <taxon>Babesia</taxon>
    </lineage>
</organism>
<dbReference type="InterPro" id="IPR027417">
    <property type="entry name" value="P-loop_NTPase"/>
</dbReference>
<dbReference type="InterPro" id="IPR000850">
    <property type="entry name" value="Adenylat/UMP-CMP_kin"/>
</dbReference>
<evidence type="ECO:0000256" key="4">
    <source>
        <dbReference type="RuleBase" id="RU003330"/>
    </source>
</evidence>
<evidence type="ECO:0000256" key="1">
    <source>
        <dbReference type="ARBA" id="ARBA00022679"/>
    </source>
</evidence>
<proteinExistence type="inferred from homology"/>
<evidence type="ECO:0000256" key="2">
    <source>
        <dbReference type="ARBA" id="ARBA00022741"/>
    </source>
</evidence>
<keyword evidence="3 4" id="KW-0418">Kinase</keyword>
<dbReference type="Pfam" id="PF00406">
    <property type="entry name" value="ADK"/>
    <property type="match status" value="1"/>
</dbReference>
<keyword evidence="1 4" id="KW-0808">Transferase</keyword>
<comment type="caution">
    <text evidence="5">The sequence shown here is derived from an EMBL/GenBank/DDBJ whole genome shotgun (WGS) entry which is preliminary data.</text>
</comment>
<dbReference type="PANTHER" id="PTHR23359">
    <property type="entry name" value="NUCLEOTIDE KINASE"/>
    <property type="match status" value="1"/>
</dbReference>
<sequence>MASSLQKIILVAGPPGSGKSTMSRRMVETYGFRHISAGDCLREEMSNAASPHRSIIQSYIEAGKVIPVEITLVLLENKIRSFGWGSEVVVLDGFPRNADNMKGWVDKWLTTTELVHMLTFNCPIDLCKERILGRIQECDRTDNASQAIHNRMGVFFEDTLPIVHSLMMAGKCTMVDATGTKDEVWDEVSQLLTRLGFHQRSVDN</sequence>
<evidence type="ECO:0000313" key="5">
    <source>
        <dbReference type="EMBL" id="KAK1937320.1"/>
    </source>
</evidence>
<dbReference type="SUPFAM" id="SSF52540">
    <property type="entry name" value="P-loop containing nucleoside triphosphate hydrolases"/>
    <property type="match status" value="1"/>
</dbReference>
<dbReference type="AlphaFoldDB" id="A0AAD9GFB0"/>
<dbReference type="GO" id="GO:0006139">
    <property type="term" value="P:nucleobase-containing compound metabolic process"/>
    <property type="evidence" value="ECO:0007669"/>
    <property type="project" value="InterPro"/>
</dbReference>
<dbReference type="GO" id="GO:0005524">
    <property type="term" value="F:ATP binding"/>
    <property type="evidence" value="ECO:0007669"/>
    <property type="project" value="InterPro"/>
</dbReference>
<comment type="similarity">
    <text evidence="4">Belongs to the adenylate kinase family.</text>
</comment>
<dbReference type="EMBL" id="JAHBMH010000033">
    <property type="protein sequence ID" value="KAK1937320.1"/>
    <property type="molecule type" value="Genomic_DNA"/>
</dbReference>
<dbReference type="GO" id="GO:0019205">
    <property type="term" value="F:nucleobase-containing compound kinase activity"/>
    <property type="evidence" value="ECO:0007669"/>
    <property type="project" value="InterPro"/>
</dbReference>
<gene>
    <name evidence="5" type="ORF">X943_000975</name>
</gene>